<protein>
    <submittedName>
        <fullName evidence="2">Uncharacterized protein</fullName>
    </submittedName>
</protein>
<feature type="transmembrane region" description="Helical" evidence="1">
    <location>
        <begin position="112"/>
        <end position="130"/>
    </location>
</feature>
<dbReference type="AlphaFoldDB" id="A0A222MZM2"/>
<reference evidence="2 3" key="1">
    <citation type="submission" date="2017-07" db="EMBL/GenBank/DDBJ databases">
        <title>Analysis of two Campylobacter avium genomes and identification of a novel hippuricase gene.</title>
        <authorList>
            <person name="Miller W.G."/>
            <person name="Chapman M.H."/>
            <person name="Yee E."/>
            <person name="Revez J."/>
            <person name="Bono J.L."/>
            <person name="Rossi M."/>
        </authorList>
    </citation>
    <scope>NUCLEOTIDE SEQUENCE [LARGE SCALE GENOMIC DNA]</scope>
    <source>
        <strain evidence="2 3">LMG 24591</strain>
    </source>
</reference>
<feature type="transmembrane region" description="Helical" evidence="1">
    <location>
        <begin position="6"/>
        <end position="28"/>
    </location>
</feature>
<feature type="transmembrane region" description="Helical" evidence="1">
    <location>
        <begin position="74"/>
        <end position="92"/>
    </location>
</feature>
<proteinExistence type="predicted"/>
<evidence type="ECO:0000313" key="3">
    <source>
        <dbReference type="Proteomes" id="UP000201169"/>
    </source>
</evidence>
<keyword evidence="1" id="KW-0812">Transmembrane</keyword>
<evidence type="ECO:0000256" key="1">
    <source>
        <dbReference type="SAM" id="Phobius"/>
    </source>
</evidence>
<feature type="transmembrane region" description="Helical" evidence="1">
    <location>
        <begin position="49"/>
        <end position="68"/>
    </location>
</feature>
<dbReference type="EMBL" id="CP022347">
    <property type="protein sequence ID" value="ASQ31150.1"/>
    <property type="molecule type" value="Genomic_DNA"/>
</dbReference>
<gene>
    <name evidence="2" type="ORF">CAV_1544</name>
</gene>
<sequence>MQIFELVLNLHIYSIYTVAFLMLFYLYLTQSNFSTEFNFIKRIRLFLPIYYMFLAIVFFTGILMLALLNFELNHYRIFMIVSWCLILFLNILQYKSFKKARMYRRYKTYRTFSFFILLFNLILVVLPFLHKYDFI</sequence>
<dbReference type="Proteomes" id="UP000201169">
    <property type="component" value="Chromosome"/>
</dbReference>
<name>A0A222MZM2_9BACT</name>
<organism evidence="2 3">
    <name type="scientific">Campylobacter avium LMG 24591</name>
    <dbReference type="NCBI Taxonomy" id="522484"/>
    <lineage>
        <taxon>Bacteria</taxon>
        <taxon>Pseudomonadati</taxon>
        <taxon>Campylobacterota</taxon>
        <taxon>Epsilonproteobacteria</taxon>
        <taxon>Campylobacterales</taxon>
        <taxon>Campylobacteraceae</taxon>
        <taxon>Campylobacter</taxon>
    </lineage>
</organism>
<keyword evidence="1" id="KW-0472">Membrane</keyword>
<dbReference type="OrthoDB" id="5361965at2"/>
<evidence type="ECO:0000313" key="2">
    <source>
        <dbReference type="EMBL" id="ASQ31150.1"/>
    </source>
</evidence>
<accession>A0A222MZM2</accession>
<keyword evidence="3" id="KW-1185">Reference proteome</keyword>
<dbReference type="KEGG" id="cavi:CAV_1544"/>
<dbReference type="RefSeq" id="WP_094325960.1">
    <property type="nucleotide sequence ID" value="NZ_CP022347.1"/>
</dbReference>
<keyword evidence="1" id="KW-1133">Transmembrane helix</keyword>